<evidence type="ECO:0000256" key="3">
    <source>
        <dbReference type="ARBA" id="ARBA00022692"/>
    </source>
</evidence>
<dbReference type="RefSeq" id="WP_039259266.1">
    <property type="nucleotide sequence ID" value="NZ_JDRY01000023.1"/>
</dbReference>
<keyword evidence="2" id="KW-1003">Cell membrane</keyword>
<dbReference type="GO" id="GO:0000155">
    <property type="term" value="F:phosphorelay sensor kinase activity"/>
    <property type="evidence" value="ECO:0007669"/>
    <property type="project" value="InterPro"/>
</dbReference>
<gene>
    <name evidence="10" type="ORF">Z955_04360</name>
</gene>
<keyword evidence="3 8" id="KW-0812">Transmembrane</keyword>
<dbReference type="PROSITE" id="PS50111">
    <property type="entry name" value="CHEMOTAXIS_TRANSDUC_2"/>
    <property type="match status" value="1"/>
</dbReference>
<evidence type="ECO:0000256" key="1">
    <source>
        <dbReference type="ARBA" id="ARBA00004651"/>
    </source>
</evidence>
<feature type="transmembrane region" description="Helical" evidence="8">
    <location>
        <begin position="107"/>
        <end position="131"/>
    </location>
</feature>
<dbReference type="EMBL" id="JDRY01000023">
    <property type="protein sequence ID" value="KGN00235.1"/>
    <property type="molecule type" value="Genomic_DNA"/>
</dbReference>
<dbReference type="GO" id="GO:0071555">
    <property type="term" value="P:cell wall organization"/>
    <property type="evidence" value="ECO:0007669"/>
    <property type="project" value="InterPro"/>
</dbReference>
<feature type="domain" description="Methyl-accepting transducer" evidence="9">
    <location>
        <begin position="253"/>
        <end position="510"/>
    </location>
</feature>
<sequence>MLQGTSTMMYNLFILISLCVLFIYLVSRPIKVVKFITAEKMETISCLVLICIFSIPIILASKYAYTIYDTKTNIRDSIGILSAIIGGPVVGVVVGFIGSIYRYFLGGWTALGCSVSTFLGSTIASIIVYKTKFRPKNIRKKSVAKWMIFTASWEVIHLEFLVPLLGEKSFGEAAIIMSKTLLIPMFCMNMLAILIFLILIKDMIVNDSRLVVQKQKKMIKEIEESEYKIGSVNKKINGVIDELSILSTNLQEDMDNTMISSKSIADTIKEVASRVYGQDEEIKNTAKIIDELSDNISKTVDINNNIIISSNEGKVLNEKGIDAVDFLKSKTSEGDNTISEVGKKIIILNDKIDRIDGIIEAITSISEQTNLLALNAAIEAARAGEYGRGFAVVAEEVKKLSEETSGAAEEVKKLLLDIGTEANNVVESMDGVRIIVEQQDEAVKNTGIIFHDIYKSIKNIIKLIELNKENMNSIDNKKGNLLSLIKNVSDVSENTSAGTQQVNASVQESIQSMEKISDIVQRLNNMIIDLKHINN</sequence>
<reference evidence="10 11" key="1">
    <citation type="submission" date="2014-01" db="EMBL/GenBank/DDBJ databases">
        <title>Plasmidome dynamics in the species complex Clostridium novyi sensu lato converts strains of independent lineages into distinctly different pathogens.</title>
        <authorList>
            <person name="Skarin H."/>
            <person name="Segerman B."/>
        </authorList>
    </citation>
    <scope>NUCLEOTIDE SEQUENCE [LARGE SCALE GENOMIC DNA]</scope>
    <source>
        <strain evidence="10 11">DC5</strain>
    </source>
</reference>
<feature type="transmembrane region" description="Helical" evidence="8">
    <location>
        <begin position="77"/>
        <end position="101"/>
    </location>
</feature>
<dbReference type="Pfam" id="PF00015">
    <property type="entry name" value="MCPsignal"/>
    <property type="match status" value="1"/>
</dbReference>
<dbReference type="Gene3D" id="1.10.287.950">
    <property type="entry name" value="Methyl-accepting chemotaxis protein"/>
    <property type="match status" value="1"/>
</dbReference>
<evidence type="ECO:0000259" key="9">
    <source>
        <dbReference type="PROSITE" id="PS50111"/>
    </source>
</evidence>
<keyword evidence="5 8" id="KW-0472">Membrane</keyword>
<keyword evidence="6 7" id="KW-0807">Transducer</keyword>
<dbReference type="SMART" id="SM00283">
    <property type="entry name" value="MA"/>
    <property type="match status" value="1"/>
</dbReference>
<organism evidence="10 11">
    <name type="scientific">Clostridium botulinum C/D str. DC5</name>
    <dbReference type="NCBI Taxonomy" id="1443128"/>
    <lineage>
        <taxon>Bacteria</taxon>
        <taxon>Bacillati</taxon>
        <taxon>Bacillota</taxon>
        <taxon>Clostridia</taxon>
        <taxon>Eubacteriales</taxon>
        <taxon>Clostridiaceae</taxon>
        <taxon>Clostridium</taxon>
    </lineage>
</organism>
<dbReference type="InterPro" id="IPR004089">
    <property type="entry name" value="MCPsignal_dom"/>
</dbReference>
<evidence type="ECO:0000256" key="2">
    <source>
        <dbReference type="ARBA" id="ARBA00022475"/>
    </source>
</evidence>
<evidence type="ECO:0000256" key="6">
    <source>
        <dbReference type="ARBA" id="ARBA00023224"/>
    </source>
</evidence>
<protein>
    <submittedName>
        <fullName evidence="10">Chemotaxis protein</fullName>
    </submittedName>
</protein>
<accession>A0A0A0IFN5</accession>
<evidence type="ECO:0000256" key="7">
    <source>
        <dbReference type="PROSITE-ProRule" id="PRU00284"/>
    </source>
</evidence>
<dbReference type="Proteomes" id="UP000030014">
    <property type="component" value="Unassembled WGS sequence"/>
</dbReference>
<evidence type="ECO:0000313" key="10">
    <source>
        <dbReference type="EMBL" id="KGN00235.1"/>
    </source>
</evidence>
<feature type="transmembrane region" description="Helical" evidence="8">
    <location>
        <begin position="7"/>
        <end position="27"/>
    </location>
</feature>
<evidence type="ECO:0000256" key="4">
    <source>
        <dbReference type="ARBA" id="ARBA00022989"/>
    </source>
</evidence>
<feature type="transmembrane region" description="Helical" evidence="8">
    <location>
        <begin position="181"/>
        <end position="200"/>
    </location>
</feature>
<dbReference type="InterPro" id="IPR011620">
    <property type="entry name" value="Sig_transdc_His_kinase_LytS_TM"/>
</dbReference>
<comment type="subcellular location">
    <subcellularLocation>
        <location evidence="1">Cell membrane</location>
        <topology evidence="1">Multi-pass membrane protein</topology>
    </subcellularLocation>
</comment>
<keyword evidence="4 8" id="KW-1133">Transmembrane helix</keyword>
<dbReference type="AlphaFoldDB" id="A0A0A0IFN5"/>
<evidence type="ECO:0000256" key="5">
    <source>
        <dbReference type="ARBA" id="ARBA00023136"/>
    </source>
</evidence>
<evidence type="ECO:0000313" key="11">
    <source>
        <dbReference type="Proteomes" id="UP000030014"/>
    </source>
</evidence>
<dbReference type="GO" id="GO:0005886">
    <property type="term" value="C:plasma membrane"/>
    <property type="evidence" value="ECO:0007669"/>
    <property type="project" value="UniProtKB-SubCell"/>
</dbReference>
<dbReference type="SUPFAM" id="SSF58104">
    <property type="entry name" value="Methyl-accepting chemotaxis protein (MCP) signaling domain"/>
    <property type="match status" value="1"/>
</dbReference>
<dbReference type="Pfam" id="PF07694">
    <property type="entry name" value="5TM-5TMR_LYT"/>
    <property type="match status" value="1"/>
</dbReference>
<evidence type="ECO:0000256" key="8">
    <source>
        <dbReference type="SAM" id="Phobius"/>
    </source>
</evidence>
<feature type="transmembrane region" description="Helical" evidence="8">
    <location>
        <begin position="47"/>
        <end position="65"/>
    </location>
</feature>
<dbReference type="Gene3D" id="1.10.1760.20">
    <property type="match status" value="1"/>
</dbReference>
<comment type="caution">
    <text evidence="10">The sequence shown here is derived from an EMBL/GenBank/DDBJ whole genome shotgun (WGS) entry which is preliminary data.</text>
</comment>
<name>A0A0A0IFN5_CLOBO</name>
<dbReference type="PANTHER" id="PTHR32089:SF112">
    <property type="entry name" value="LYSOZYME-LIKE PROTEIN-RELATED"/>
    <property type="match status" value="1"/>
</dbReference>
<dbReference type="PANTHER" id="PTHR32089">
    <property type="entry name" value="METHYL-ACCEPTING CHEMOTAXIS PROTEIN MCPB"/>
    <property type="match status" value="1"/>
</dbReference>
<proteinExistence type="predicted"/>